<dbReference type="AlphaFoldDB" id="A0A073IKM2"/>
<gene>
    <name evidence="2" type="ORF">DSW25_07345</name>
</gene>
<feature type="transmembrane region" description="Helical" evidence="1">
    <location>
        <begin position="45"/>
        <end position="72"/>
    </location>
</feature>
<dbReference type="EMBL" id="JAMC01000002">
    <property type="protein sequence ID" value="KEJ90319.1"/>
    <property type="molecule type" value="Genomic_DNA"/>
</dbReference>
<name>A0A073IKM2_9RHOB</name>
<evidence type="ECO:0000313" key="3">
    <source>
        <dbReference type="Proteomes" id="UP000027734"/>
    </source>
</evidence>
<organism evidence="2 3">
    <name type="scientific">Sulfitobacter donghicola DSW-25 = KCTC 12864 = JCM 14565</name>
    <dbReference type="NCBI Taxonomy" id="1300350"/>
    <lineage>
        <taxon>Bacteria</taxon>
        <taxon>Pseudomonadati</taxon>
        <taxon>Pseudomonadota</taxon>
        <taxon>Alphaproteobacteria</taxon>
        <taxon>Rhodobacterales</taxon>
        <taxon>Roseobacteraceae</taxon>
        <taxon>Sulfitobacter</taxon>
    </lineage>
</organism>
<protein>
    <submittedName>
        <fullName evidence="2">Uncharacterized protein</fullName>
    </submittedName>
</protein>
<proteinExistence type="predicted"/>
<feature type="transmembrane region" description="Helical" evidence="1">
    <location>
        <begin position="167"/>
        <end position="190"/>
    </location>
</feature>
<dbReference type="Proteomes" id="UP000027734">
    <property type="component" value="Unassembled WGS sequence"/>
</dbReference>
<sequence length="362" mass="40543">MAPALRLLRILATTAFCIILFAVFTEYAIGLRHRMPSDPVGPWLYFGWAIVFRAPAYVFLGTLPIAAILFALDRFRVQSWWSAFLPWILAGLLTSGVLGLLFVGPITGGIYWLINGRVSGRADPKFALLNDELMTDGAEPKPEPSIDESTIKSTGLKSFLPRSNARWALNFAGYAVVAYFLFIIAGGLFYGARLAWVSVFEPSRGTPEFTTQFEREMTARVKVAMLDFPNPDTCLKKEAFSDVGIDLTQMDWDRIDNSEEAEVCMFRLLASLGGMDNSEDWLEAQGFRVSPNSSNARNPYEERDGTLRVVAYWSIRDNGPKFPTRKSMRRLISSISYVMSINTAWSSDRSKLLYVGLGFITL</sequence>
<evidence type="ECO:0000313" key="2">
    <source>
        <dbReference type="EMBL" id="KEJ90319.1"/>
    </source>
</evidence>
<keyword evidence="1" id="KW-1133">Transmembrane helix</keyword>
<feature type="transmembrane region" description="Helical" evidence="1">
    <location>
        <begin position="84"/>
        <end position="114"/>
    </location>
</feature>
<comment type="caution">
    <text evidence="2">The sequence shown here is derived from an EMBL/GenBank/DDBJ whole genome shotgun (WGS) entry which is preliminary data.</text>
</comment>
<feature type="transmembrane region" description="Helical" evidence="1">
    <location>
        <begin position="7"/>
        <end position="25"/>
    </location>
</feature>
<keyword evidence="1" id="KW-0472">Membrane</keyword>
<reference evidence="2 3" key="1">
    <citation type="submission" date="2014-01" db="EMBL/GenBank/DDBJ databases">
        <title>Sulfitobacter donghicola JCM 14565 Genome Sequencing.</title>
        <authorList>
            <person name="Lai Q."/>
            <person name="Hong Z."/>
        </authorList>
    </citation>
    <scope>NUCLEOTIDE SEQUENCE [LARGE SCALE GENOMIC DNA]</scope>
    <source>
        <strain evidence="2 3">JCM 14565</strain>
    </source>
</reference>
<keyword evidence="3" id="KW-1185">Reference proteome</keyword>
<dbReference type="STRING" id="1300350.Z948_554"/>
<evidence type="ECO:0000256" key="1">
    <source>
        <dbReference type="SAM" id="Phobius"/>
    </source>
</evidence>
<keyword evidence="1" id="KW-0812">Transmembrane</keyword>
<dbReference type="OrthoDB" id="7858464at2"/>
<accession>A0A073IKM2</accession>
<dbReference type="RefSeq" id="WP_025058033.1">
    <property type="nucleotide sequence ID" value="NZ_JAMC01000002.1"/>
</dbReference>
<dbReference type="eggNOG" id="ENOG5033U2Q">
    <property type="taxonomic scope" value="Bacteria"/>
</dbReference>